<dbReference type="AlphaFoldDB" id="A0AAD6T1A9"/>
<feature type="compositionally biased region" description="Low complexity" evidence="1">
    <location>
        <begin position="40"/>
        <end position="50"/>
    </location>
</feature>
<sequence length="444" mass="48413">MFSNPPLALPAFPPAAASTSASTPANATVSASPPAPSPASAPRASPSVTSGSPYPPASPAQIHFTEFLHIHKPKDTPASAPYVDDTGAPTAFPHTVHLLTCILSALLADQTHYVLKMYDTVVMLVWSDLLGKSNDADRPKLEMVLDSGLRMTEFFDREGGFPIGISSLIEQPSSEQIIWGITNDQISLKEDLGWLLPVFNAKLCGEYEQTFQEPAVSSEIHGAQDPNPDSATTASDPDQLRIRRAQLGSLIAITFIHEGMHTYLRWRLGTCIDPAAFNTPELTAGRKGESGWELEQILFKGSVLAQLCAGDVKRADRFQRIENIWIQDPHTAATMDPVTKVITPAPSPPLRMIPTSRLQFFHQRLLQSVLTVSSIVVCFFTRDTPLRPQAVVQQNNRVLLRLSPSSASDPDIQMVQTMPPLSHCGLALKRADGGPDVGRFVRFR</sequence>
<keyword evidence="3" id="KW-1185">Reference proteome</keyword>
<name>A0AAD6T1A9_9AGAR</name>
<reference evidence="2" key="1">
    <citation type="submission" date="2023-03" db="EMBL/GenBank/DDBJ databases">
        <title>Massive genome expansion in bonnet fungi (Mycena s.s.) driven by repeated elements and novel gene families across ecological guilds.</title>
        <authorList>
            <consortium name="Lawrence Berkeley National Laboratory"/>
            <person name="Harder C.B."/>
            <person name="Miyauchi S."/>
            <person name="Viragh M."/>
            <person name="Kuo A."/>
            <person name="Thoen E."/>
            <person name="Andreopoulos B."/>
            <person name="Lu D."/>
            <person name="Skrede I."/>
            <person name="Drula E."/>
            <person name="Henrissat B."/>
            <person name="Morin E."/>
            <person name="Kohler A."/>
            <person name="Barry K."/>
            <person name="LaButti K."/>
            <person name="Morin E."/>
            <person name="Salamov A."/>
            <person name="Lipzen A."/>
            <person name="Mereny Z."/>
            <person name="Hegedus B."/>
            <person name="Baldrian P."/>
            <person name="Stursova M."/>
            <person name="Weitz H."/>
            <person name="Taylor A."/>
            <person name="Grigoriev I.V."/>
            <person name="Nagy L.G."/>
            <person name="Martin F."/>
            <person name="Kauserud H."/>
        </authorList>
    </citation>
    <scope>NUCLEOTIDE SEQUENCE</scope>
    <source>
        <strain evidence="2">CBHHK200</strain>
    </source>
</reference>
<accession>A0AAD6T1A9</accession>
<dbReference type="EMBL" id="JARJCM010000049">
    <property type="protein sequence ID" value="KAJ7035517.1"/>
    <property type="molecule type" value="Genomic_DNA"/>
</dbReference>
<gene>
    <name evidence="2" type="ORF">C8F04DRAFT_1097534</name>
</gene>
<feature type="region of interest" description="Disordered" evidence="1">
    <location>
        <begin position="215"/>
        <end position="238"/>
    </location>
</feature>
<proteinExistence type="predicted"/>
<feature type="compositionally biased region" description="Polar residues" evidence="1">
    <location>
        <begin position="227"/>
        <end position="236"/>
    </location>
</feature>
<protein>
    <submittedName>
        <fullName evidence="2">Uncharacterized protein</fullName>
    </submittedName>
</protein>
<feature type="region of interest" description="Disordered" evidence="1">
    <location>
        <begin position="13"/>
        <end position="55"/>
    </location>
</feature>
<evidence type="ECO:0000313" key="2">
    <source>
        <dbReference type="EMBL" id="KAJ7035517.1"/>
    </source>
</evidence>
<comment type="caution">
    <text evidence="2">The sequence shown here is derived from an EMBL/GenBank/DDBJ whole genome shotgun (WGS) entry which is preliminary data.</text>
</comment>
<dbReference type="Proteomes" id="UP001218188">
    <property type="component" value="Unassembled WGS sequence"/>
</dbReference>
<evidence type="ECO:0000256" key="1">
    <source>
        <dbReference type="SAM" id="MobiDB-lite"/>
    </source>
</evidence>
<feature type="compositionally biased region" description="Low complexity" evidence="1">
    <location>
        <begin position="14"/>
        <end position="32"/>
    </location>
</feature>
<evidence type="ECO:0000313" key="3">
    <source>
        <dbReference type="Proteomes" id="UP001218188"/>
    </source>
</evidence>
<organism evidence="2 3">
    <name type="scientific">Mycena alexandri</name>
    <dbReference type="NCBI Taxonomy" id="1745969"/>
    <lineage>
        <taxon>Eukaryota</taxon>
        <taxon>Fungi</taxon>
        <taxon>Dikarya</taxon>
        <taxon>Basidiomycota</taxon>
        <taxon>Agaricomycotina</taxon>
        <taxon>Agaricomycetes</taxon>
        <taxon>Agaricomycetidae</taxon>
        <taxon>Agaricales</taxon>
        <taxon>Marasmiineae</taxon>
        <taxon>Mycenaceae</taxon>
        <taxon>Mycena</taxon>
    </lineage>
</organism>